<dbReference type="Gene3D" id="3.40.1190.10">
    <property type="entry name" value="Mur-like, catalytic domain"/>
    <property type="match status" value="1"/>
</dbReference>
<dbReference type="InterPro" id="IPR051046">
    <property type="entry name" value="MurCDEF_CellWall_CoF430Synth"/>
</dbReference>
<protein>
    <recommendedName>
        <fullName evidence="10 11">UDP-N-acetylmuramoyl-tripeptide--D-alanyl-D-alanine ligase</fullName>
        <ecNumber evidence="10 11">6.3.2.10</ecNumber>
    </recommendedName>
    <alternativeName>
        <fullName evidence="10">D-alanyl-D-alanine-adding enzyme</fullName>
    </alternativeName>
</protein>
<feature type="binding site" evidence="10">
    <location>
        <begin position="107"/>
        <end position="113"/>
    </location>
    <ligand>
        <name>ATP</name>
        <dbReference type="ChEBI" id="CHEBI:30616"/>
    </ligand>
</feature>
<evidence type="ECO:0000256" key="3">
    <source>
        <dbReference type="ARBA" id="ARBA00022618"/>
    </source>
</evidence>
<dbReference type="GO" id="GO:0008360">
    <property type="term" value="P:regulation of cell shape"/>
    <property type="evidence" value="ECO:0007669"/>
    <property type="project" value="UniProtKB-KW"/>
</dbReference>
<comment type="function">
    <text evidence="10 11">Involved in cell wall formation. Catalyzes the final step in the synthesis of UDP-N-acetylmuramoyl-pentapeptide, the precursor of murein.</text>
</comment>
<dbReference type="GO" id="GO:0051301">
    <property type="term" value="P:cell division"/>
    <property type="evidence" value="ECO:0007669"/>
    <property type="project" value="UniProtKB-KW"/>
</dbReference>
<dbReference type="Pfam" id="PF01225">
    <property type="entry name" value="Mur_ligase"/>
    <property type="match status" value="1"/>
</dbReference>
<feature type="domain" description="Mur ligase central" evidence="14">
    <location>
        <begin position="105"/>
        <end position="293"/>
    </location>
</feature>
<evidence type="ECO:0000256" key="10">
    <source>
        <dbReference type="HAMAP-Rule" id="MF_02019"/>
    </source>
</evidence>
<dbReference type="Gene3D" id="3.40.1390.10">
    <property type="entry name" value="MurE/MurF, N-terminal domain"/>
    <property type="match status" value="1"/>
</dbReference>
<dbReference type="SUPFAM" id="SSF63418">
    <property type="entry name" value="MurE/MurF N-terminal domain"/>
    <property type="match status" value="1"/>
</dbReference>
<feature type="domain" description="Mur ligase C-terminal" evidence="13">
    <location>
        <begin position="316"/>
        <end position="439"/>
    </location>
</feature>
<evidence type="ECO:0000259" key="14">
    <source>
        <dbReference type="Pfam" id="PF08245"/>
    </source>
</evidence>
<keyword evidence="7 10" id="KW-0573">Peptidoglycan synthesis</keyword>
<gene>
    <name evidence="10 15" type="primary">murF</name>
    <name evidence="15" type="ORF">CWE09_07960</name>
</gene>
<dbReference type="PANTHER" id="PTHR43024">
    <property type="entry name" value="UDP-N-ACETYLMURAMOYL-TRIPEPTIDE--D-ALANYL-D-ALANINE LIGASE"/>
    <property type="match status" value="1"/>
</dbReference>
<organism evidence="15 16">
    <name type="scientific">Aliidiomarina minuta</name>
    <dbReference type="NCBI Taxonomy" id="880057"/>
    <lineage>
        <taxon>Bacteria</taxon>
        <taxon>Pseudomonadati</taxon>
        <taxon>Pseudomonadota</taxon>
        <taxon>Gammaproteobacteria</taxon>
        <taxon>Alteromonadales</taxon>
        <taxon>Idiomarinaceae</taxon>
        <taxon>Aliidiomarina</taxon>
    </lineage>
</organism>
<dbReference type="Proteomes" id="UP000288293">
    <property type="component" value="Unassembled WGS sequence"/>
</dbReference>
<evidence type="ECO:0000256" key="8">
    <source>
        <dbReference type="ARBA" id="ARBA00023306"/>
    </source>
</evidence>
<dbReference type="GO" id="GO:0005737">
    <property type="term" value="C:cytoplasm"/>
    <property type="evidence" value="ECO:0007669"/>
    <property type="project" value="UniProtKB-SubCell"/>
</dbReference>
<dbReference type="InterPro" id="IPR005863">
    <property type="entry name" value="UDP-N-AcMur_synth"/>
</dbReference>
<keyword evidence="9 10" id="KW-0961">Cell wall biogenesis/degradation</keyword>
<reference evidence="15 16" key="1">
    <citation type="journal article" date="2011" name="Front. Microbiol.">
        <title>Genomic signatures of strain selection and enhancement in Bacillus atrophaeus var. globigii, a historical biowarfare simulant.</title>
        <authorList>
            <person name="Gibbons H.S."/>
            <person name="Broomall S.M."/>
            <person name="McNew L.A."/>
            <person name="Daligault H."/>
            <person name="Chapman C."/>
            <person name="Bruce D."/>
            <person name="Karavis M."/>
            <person name="Krepps M."/>
            <person name="McGregor P.A."/>
            <person name="Hong C."/>
            <person name="Park K.H."/>
            <person name="Akmal A."/>
            <person name="Feldman A."/>
            <person name="Lin J.S."/>
            <person name="Chang W.E."/>
            <person name="Higgs B.W."/>
            <person name="Demirev P."/>
            <person name="Lindquist J."/>
            <person name="Liem A."/>
            <person name="Fochler E."/>
            <person name="Read T.D."/>
            <person name="Tapia R."/>
            <person name="Johnson S."/>
            <person name="Bishop-Lilly K.A."/>
            <person name="Detter C."/>
            <person name="Han C."/>
            <person name="Sozhamannan S."/>
            <person name="Rosenzweig C.N."/>
            <person name="Skowronski E.W."/>
        </authorList>
    </citation>
    <scope>NUCLEOTIDE SEQUENCE [LARGE SCALE GENOMIC DNA]</scope>
    <source>
        <strain evidence="15 16">MLST1</strain>
    </source>
</reference>
<evidence type="ECO:0000256" key="2">
    <source>
        <dbReference type="ARBA" id="ARBA00022598"/>
    </source>
</evidence>
<dbReference type="NCBIfam" id="TIGR01143">
    <property type="entry name" value="murF"/>
    <property type="match status" value="1"/>
</dbReference>
<accession>A0A432W921</accession>
<dbReference type="RefSeq" id="WP_126803433.1">
    <property type="nucleotide sequence ID" value="NZ_PIPL01000001.1"/>
</dbReference>
<keyword evidence="6 10" id="KW-0133">Cell shape</keyword>
<dbReference type="InterPro" id="IPR036565">
    <property type="entry name" value="Mur-like_cat_sf"/>
</dbReference>
<dbReference type="Pfam" id="PF02875">
    <property type="entry name" value="Mur_ligase_C"/>
    <property type="match status" value="1"/>
</dbReference>
<dbReference type="InterPro" id="IPR013221">
    <property type="entry name" value="Mur_ligase_cen"/>
</dbReference>
<sequence>MIKVDLNWITEQVHGQLIGENLDVSGVTIDSRKVQSGDLFIAIRGPNFDGHDYVDQAIAAGAVAVISSRPLQCECAQIMVADTRYALGLLARGVKTKLKLKTVAITGSSGKTTVKEMVATILRQQGEVLSTQGNFNNDIGVPLTLLNLTEQHEYAVIELGANHRGEIAYTTGLVQPDVALINNVSPAHVEGFGDIWGVARAKTEIAKGLSEDGVIITNADSDFHDYWMREFAKRQHRVFSTEAANADVRAKDITSDEHGCVRFSLCAGGQSVAVQLPLPGRHNVSNALAAASLCIELGVSLKDIAQGLGALNAVPGRMNIKEPGAGLRIIDDTYNANVASAKAALDVLATFPGYRVMVLGDMGELGAHARAYHEEVGAHAVEVAIDNLFTLGVLSQSASQVFNGHGGQHFNNRSELLAALSAIMQNEKEELTILVKGSRSARMEQVVEALMQMAADDNQQGRAAC</sequence>
<dbReference type="InterPro" id="IPR035911">
    <property type="entry name" value="MurE/MurF_N"/>
</dbReference>
<comment type="subcellular location">
    <subcellularLocation>
        <location evidence="10 11">Cytoplasm</location>
    </subcellularLocation>
</comment>
<dbReference type="InterPro" id="IPR004101">
    <property type="entry name" value="Mur_ligase_C"/>
</dbReference>
<dbReference type="HAMAP" id="MF_02019">
    <property type="entry name" value="MurF"/>
    <property type="match status" value="1"/>
</dbReference>
<comment type="pathway">
    <text evidence="10 11">Cell wall biogenesis; peptidoglycan biosynthesis.</text>
</comment>
<keyword evidence="8 10" id="KW-0131">Cell cycle</keyword>
<evidence type="ECO:0000259" key="12">
    <source>
        <dbReference type="Pfam" id="PF01225"/>
    </source>
</evidence>
<evidence type="ECO:0000256" key="4">
    <source>
        <dbReference type="ARBA" id="ARBA00022741"/>
    </source>
</evidence>
<dbReference type="GO" id="GO:0008766">
    <property type="term" value="F:UDP-N-acetylmuramoylalanyl-D-glutamyl-2,6-diaminopimelate-D-alanyl-D-alanine ligase activity"/>
    <property type="evidence" value="ECO:0007669"/>
    <property type="project" value="RHEA"/>
</dbReference>
<dbReference type="PANTHER" id="PTHR43024:SF1">
    <property type="entry name" value="UDP-N-ACETYLMURAMOYL-TRIPEPTIDE--D-ALANYL-D-ALANINE LIGASE"/>
    <property type="match status" value="1"/>
</dbReference>
<keyword evidence="2 10" id="KW-0436">Ligase</keyword>
<keyword evidence="1 10" id="KW-0963">Cytoplasm</keyword>
<evidence type="ECO:0000259" key="13">
    <source>
        <dbReference type="Pfam" id="PF02875"/>
    </source>
</evidence>
<dbReference type="AlphaFoldDB" id="A0A432W921"/>
<keyword evidence="3 10" id="KW-0132">Cell division</keyword>
<comment type="catalytic activity">
    <reaction evidence="10 11">
        <text>D-alanyl-D-alanine + UDP-N-acetyl-alpha-D-muramoyl-L-alanyl-gamma-D-glutamyl-meso-2,6-diaminopimelate + ATP = UDP-N-acetyl-alpha-D-muramoyl-L-alanyl-gamma-D-glutamyl-meso-2,6-diaminopimeloyl-D-alanyl-D-alanine + ADP + phosphate + H(+)</text>
        <dbReference type="Rhea" id="RHEA:28374"/>
        <dbReference type="ChEBI" id="CHEBI:15378"/>
        <dbReference type="ChEBI" id="CHEBI:30616"/>
        <dbReference type="ChEBI" id="CHEBI:43474"/>
        <dbReference type="ChEBI" id="CHEBI:57822"/>
        <dbReference type="ChEBI" id="CHEBI:61386"/>
        <dbReference type="ChEBI" id="CHEBI:83905"/>
        <dbReference type="ChEBI" id="CHEBI:456216"/>
        <dbReference type="EC" id="6.3.2.10"/>
    </reaction>
</comment>
<evidence type="ECO:0000256" key="9">
    <source>
        <dbReference type="ARBA" id="ARBA00023316"/>
    </source>
</evidence>
<dbReference type="UniPathway" id="UPA00219"/>
<evidence type="ECO:0000256" key="7">
    <source>
        <dbReference type="ARBA" id="ARBA00022984"/>
    </source>
</evidence>
<dbReference type="GO" id="GO:0071555">
    <property type="term" value="P:cell wall organization"/>
    <property type="evidence" value="ECO:0007669"/>
    <property type="project" value="UniProtKB-KW"/>
</dbReference>
<evidence type="ECO:0000313" key="16">
    <source>
        <dbReference type="Proteomes" id="UP000288293"/>
    </source>
</evidence>
<comment type="caution">
    <text evidence="15">The sequence shown here is derived from an EMBL/GenBank/DDBJ whole genome shotgun (WGS) entry which is preliminary data.</text>
</comment>
<dbReference type="InterPro" id="IPR036615">
    <property type="entry name" value="Mur_ligase_C_dom_sf"/>
</dbReference>
<dbReference type="EMBL" id="PIPL01000001">
    <property type="protein sequence ID" value="RUO26624.1"/>
    <property type="molecule type" value="Genomic_DNA"/>
</dbReference>
<evidence type="ECO:0000256" key="11">
    <source>
        <dbReference type="RuleBase" id="RU004136"/>
    </source>
</evidence>
<evidence type="ECO:0000256" key="5">
    <source>
        <dbReference type="ARBA" id="ARBA00022840"/>
    </source>
</evidence>
<dbReference type="GO" id="GO:0009252">
    <property type="term" value="P:peptidoglycan biosynthetic process"/>
    <property type="evidence" value="ECO:0007669"/>
    <property type="project" value="UniProtKB-UniRule"/>
</dbReference>
<evidence type="ECO:0000256" key="6">
    <source>
        <dbReference type="ARBA" id="ARBA00022960"/>
    </source>
</evidence>
<comment type="similarity">
    <text evidence="10">Belongs to the MurCDEF family. MurF subfamily.</text>
</comment>
<feature type="domain" description="Mur ligase N-terminal catalytic" evidence="12">
    <location>
        <begin position="24"/>
        <end position="74"/>
    </location>
</feature>
<dbReference type="SUPFAM" id="SSF53244">
    <property type="entry name" value="MurD-like peptide ligases, peptide-binding domain"/>
    <property type="match status" value="1"/>
</dbReference>
<dbReference type="SUPFAM" id="SSF53623">
    <property type="entry name" value="MurD-like peptide ligases, catalytic domain"/>
    <property type="match status" value="1"/>
</dbReference>
<keyword evidence="4 10" id="KW-0547">Nucleotide-binding</keyword>
<keyword evidence="5 10" id="KW-0067">ATP-binding</keyword>
<dbReference type="Pfam" id="PF08245">
    <property type="entry name" value="Mur_ligase_M"/>
    <property type="match status" value="1"/>
</dbReference>
<dbReference type="GO" id="GO:0047480">
    <property type="term" value="F:UDP-N-acetylmuramoyl-tripeptide-D-alanyl-D-alanine ligase activity"/>
    <property type="evidence" value="ECO:0007669"/>
    <property type="project" value="UniProtKB-UniRule"/>
</dbReference>
<dbReference type="Gene3D" id="3.90.190.20">
    <property type="entry name" value="Mur ligase, C-terminal domain"/>
    <property type="match status" value="1"/>
</dbReference>
<dbReference type="InterPro" id="IPR000713">
    <property type="entry name" value="Mur_ligase_N"/>
</dbReference>
<dbReference type="OrthoDB" id="9801978at2"/>
<dbReference type="EC" id="6.3.2.10" evidence="10 11"/>
<keyword evidence="16" id="KW-1185">Reference proteome</keyword>
<evidence type="ECO:0000313" key="15">
    <source>
        <dbReference type="EMBL" id="RUO26624.1"/>
    </source>
</evidence>
<dbReference type="GO" id="GO:0005524">
    <property type="term" value="F:ATP binding"/>
    <property type="evidence" value="ECO:0007669"/>
    <property type="project" value="UniProtKB-UniRule"/>
</dbReference>
<evidence type="ECO:0000256" key="1">
    <source>
        <dbReference type="ARBA" id="ARBA00022490"/>
    </source>
</evidence>
<name>A0A432W921_9GAMM</name>
<proteinExistence type="inferred from homology"/>